<sequence length="947" mass="97031" precursor="true">MKTPRWFAELGPARLVLAALALLAAGTAATAVAVPADTKKSDAFIVSSLIGKAQWAHRDLVASALPFSTDAAYPKSASDISSVASANLAALPDALNHLVSQTSITRQYDHLLPVRNPPAKLADPAWLRFDWAPRLDDTVRYVSGGAPGKETVNAKVDPDDGFVKSLTMMLPIAVSQSTADRFGLTVGTVVDMNTPVSASSLQFQMSVQIAGIFAPKAGVGGDDPLFRIADKPDPQLTTVCLGGAKGCDQSVDVWESDVFVSRPEAIATISSSTRTGEYTTVYDYVVDPARLTPSALTAVGPALDQALLGVSDLKGNVQLKTGLKDLASSIRSTQSDSHQLAAVVLGALSAGALAALFLMLRLTVMRRAAYVTLCRARGASPVRLALRHATQAAVVVGAFAVLGAVGAVRAGRGTLRDPAAWSGVVLVTVVTFAVVGYLVFRAGDRVVSQRHEAVGETARTRRIVRDVGLLVAAGGALAVYRSQGSANPDGSIDWIAVAAPALLAFAAGIAAVRLVPALFGPAVRVLARRRGAVGFVAAALSGRRVPVVAAPLAGLVVVVAAGMFAAGYDASVTQKVRDDSVRAVGAAARIDAEPDYKAVFPDGFAAAAAKVRGVHSVFTARADAGGIAQITADGIPQPRPITVITVDPEAFRRAAAAALSDASARGQEVPASWPVPPKADGTVTVLASPGLAGLYSGSVSVSQTAGSLKAVIGGYVDVPLADSVEDRGGSDYVVVPAGEVPMADPGKPNVAWLSGDTGAVSVSALRAVPGVSASFVVTTLGDVQSQAYRQGRVTAARDVFHLVEALCVGYFALCLLQLLTATRAVSRDSALLLQVFGLGVGRSRVVATLVPLPVAVLAAAAGLGMGAGLSPLLGSLNHGPGGGDDGSVVAAGSIGWGWTVPVVALVLAMTVGGVLLDQLLRRPPELSVRLRDAEFEERDRIGVGGGW</sequence>
<feature type="transmembrane region" description="Helical" evidence="1">
    <location>
        <begin position="799"/>
        <end position="819"/>
    </location>
</feature>
<feature type="transmembrane region" description="Helical" evidence="1">
    <location>
        <begin position="494"/>
        <end position="527"/>
    </location>
</feature>
<feature type="chain" id="PRO_5002982551" description="ABC3 transporter permease protein domain-containing protein" evidence="2">
    <location>
        <begin position="34"/>
        <end position="947"/>
    </location>
</feature>
<feature type="transmembrane region" description="Helical" evidence="1">
    <location>
        <begin position="894"/>
        <end position="916"/>
    </location>
</feature>
<dbReference type="OrthoDB" id="4217976at2"/>
<dbReference type="Proteomes" id="UP000000851">
    <property type="component" value="Chromosome"/>
</dbReference>
<dbReference type="eggNOG" id="COG0577">
    <property type="taxonomic scope" value="Bacteria"/>
</dbReference>
<evidence type="ECO:0008006" key="5">
    <source>
        <dbReference type="Google" id="ProtNLM"/>
    </source>
</evidence>
<dbReference type="KEGG" id="cai:Caci_1167"/>
<protein>
    <recommendedName>
        <fullName evidence="5">ABC3 transporter permease protein domain-containing protein</fullName>
    </recommendedName>
</protein>
<keyword evidence="1" id="KW-1133">Transmembrane helix</keyword>
<keyword evidence="1" id="KW-0812">Transmembrane</keyword>
<dbReference type="EMBL" id="CP001700">
    <property type="protein sequence ID" value="ACU70093.1"/>
    <property type="molecule type" value="Genomic_DNA"/>
</dbReference>
<evidence type="ECO:0000256" key="2">
    <source>
        <dbReference type="SAM" id="SignalP"/>
    </source>
</evidence>
<dbReference type="AlphaFoldDB" id="C7Q5Z6"/>
<dbReference type="HOGENOM" id="CLU_312774_0_0_11"/>
<evidence type="ECO:0000313" key="4">
    <source>
        <dbReference type="Proteomes" id="UP000000851"/>
    </source>
</evidence>
<feature type="signal peptide" evidence="2">
    <location>
        <begin position="1"/>
        <end position="33"/>
    </location>
</feature>
<organism evidence="3 4">
    <name type="scientific">Catenulispora acidiphila (strain DSM 44928 / JCM 14897 / NBRC 102108 / NRRL B-24433 / ID139908)</name>
    <dbReference type="NCBI Taxonomy" id="479433"/>
    <lineage>
        <taxon>Bacteria</taxon>
        <taxon>Bacillati</taxon>
        <taxon>Actinomycetota</taxon>
        <taxon>Actinomycetes</taxon>
        <taxon>Catenulisporales</taxon>
        <taxon>Catenulisporaceae</taxon>
        <taxon>Catenulispora</taxon>
    </lineage>
</organism>
<evidence type="ECO:0000313" key="3">
    <source>
        <dbReference type="EMBL" id="ACU70093.1"/>
    </source>
</evidence>
<feature type="transmembrane region" description="Helical" evidence="1">
    <location>
        <begin position="547"/>
        <end position="568"/>
    </location>
</feature>
<name>C7Q5Z6_CATAD</name>
<gene>
    <name evidence="3" type="ordered locus">Caci_1167</name>
</gene>
<keyword evidence="1" id="KW-0472">Membrane</keyword>
<keyword evidence="4" id="KW-1185">Reference proteome</keyword>
<dbReference type="RefSeq" id="WP_012785387.1">
    <property type="nucleotide sequence ID" value="NC_013131.1"/>
</dbReference>
<feature type="transmembrane region" description="Helical" evidence="1">
    <location>
        <begin position="385"/>
        <end position="408"/>
    </location>
</feature>
<dbReference type="InParanoid" id="C7Q5Z6"/>
<reference evidence="3 4" key="1">
    <citation type="journal article" date="2009" name="Stand. Genomic Sci.">
        <title>Complete genome sequence of Catenulispora acidiphila type strain (ID 139908).</title>
        <authorList>
            <person name="Copeland A."/>
            <person name="Lapidus A."/>
            <person name="Glavina Del Rio T."/>
            <person name="Nolan M."/>
            <person name="Lucas S."/>
            <person name="Chen F."/>
            <person name="Tice H."/>
            <person name="Cheng J.F."/>
            <person name="Bruce D."/>
            <person name="Goodwin L."/>
            <person name="Pitluck S."/>
            <person name="Mikhailova N."/>
            <person name="Pati A."/>
            <person name="Ivanova N."/>
            <person name="Mavromatis K."/>
            <person name="Chen A."/>
            <person name="Palaniappan K."/>
            <person name="Chain P."/>
            <person name="Land M."/>
            <person name="Hauser L."/>
            <person name="Chang Y.J."/>
            <person name="Jeffries C.D."/>
            <person name="Chertkov O."/>
            <person name="Brettin T."/>
            <person name="Detter J.C."/>
            <person name="Han C."/>
            <person name="Ali Z."/>
            <person name="Tindall B.J."/>
            <person name="Goker M."/>
            <person name="Bristow J."/>
            <person name="Eisen J.A."/>
            <person name="Markowitz V."/>
            <person name="Hugenholtz P."/>
            <person name="Kyrpides N.C."/>
            <person name="Klenk H.P."/>
        </authorList>
    </citation>
    <scope>NUCLEOTIDE SEQUENCE [LARGE SCALE GENOMIC DNA]</scope>
    <source>
        <strain evidence="4">DSM 44928 / JCM 14897 / NBRC 102108 / NRRL B-24433 / ID139908</strain>
    </source>
</reference>
<feature type="transmembrane region" description="Helical" evidence="1">
    <location>
        <begin position="420"/>
        <end position="442"/>
    </location>
</feature>
<feature type="transmembrane region" description="Helical" evidence="1">
    <location>
        <begin position="852"/>
        <end position="874"/>
    </location>
</feature>
<feature type="transmembrane region" description="Helical" evidence="1">
    <location>
        <begin position="340"/>
        <end position="364"/>
    </location>
</feature>
<dbReference type="STRING" id="479433.Caci_1167"/>
<proteinExistence type="predicted"/>
<feature type="transmembrane region" description="Helical" evidence="1">
    <location>
        <begin position="463"/>
        <end position="482"/>
    </location>
</feature>
<keyword evidence="2" id="KW-0732">Signal</keyword>
<accession>C7Q5Z6</accession>
<evidence type="ECO:0000256" key="1">
    <source>
        <dbReference type="SAM" id="Phobius"/>
    </source>
</evidence>